<reference evidence="1" key="2">
    <citation type="journal article" date="2021" name="PeerJ">
        <title>Extensive microbial diversity within the chicken gut microbiome revealed by metagenomics and culture.</title>
        <authorList>
            <person name="Gilroy R."/>
            <person name="Ravi A."/>
            <person name="Getino M."/>
            <person name="Pursley I."/>
            <person name="Horton D.L."/>
            <person name="Alikhan N.F."/>
            <person name="Baker D."/>
            <person name="Gharbi K."/>
            <person name="Hall N."/>
            <person name="Watson M."/>
            <person name="Adriaenssens E.M."/>
            <person name="Foster-Nyarko E."/>
            <person name="Jarju S."/>
            <person name="Secka A."/>
            <person name="Antonio M."/>
            <person name="Oren A."/>
            <person name="Chaudhuri R.R."/>
            <person name="La Ragione R."/>
            <person name="Hildebrand F."/>
            <person name="Pallen M.J."/>
        </authorList>
    </citation>
    <scope>NUCLEOTIDE SEQUENCE</scope>
    <source>
        <strain evidence="1">6919</strain>
    </source>
</reference>
<comment type="caution">
    <text evidence="1">The sequence shown here is derived from an EMBL/GenBank/DDBJ whole genome shotgun (WGS) entry which is preliminary data.</text>
</comment>
<dbReference type="AlphaFoldDB" id="A0A9D9IN88"/>
<protein>
    <submittedName>
        <fullName evidence="1">T9SS type A sorting domain-containing protein</fullName>
    </submittedName>
</protein>
<evidence type="ECO:0000313" key="1">
    <source>
        <dbReference type="EMBL" id="MBO8475377.1"/>
    </source>
</evidence>
<proteinExistence type="predicted"/>
<accession>A0A9D9IN88</accession>
<organism evidence="1 2">
    <name type="scientific">Candidatus Limisoma faecipullorum</name>
    <dbReference type="NCBI Taxonomy" id="2840854"/>
    <lineage>
        <taxon>Bacteria</taxon>
        <taxon>Pseudomonadati</taxon>
        <taxon>Bacteroidota</taxon>
        <taxon>Bacteroidia</taxon>
        <taxon>Bacteroidales</taxon>
        <taxon>Candidatus Limisoma</taxon>
    </lineage>
</organism>
<gene>
    <name evidence="1" type="ORF">IAB88_00095</name>
</gene>
<dbReference type="InterPro" id="IPR032675">
    <property type="entry name" value="LRR_dom_sf"/>
</dbReference>
<name>A0A9D9IN88_9BACT</name>
<evidence type="ECO:0000313" key="2">
    <source>
        <dbReference type="Proteomes" id="UP000823598"/>
    </source>
</evidence>
<sequence>MGCPALKTVDAYNLTPAEIAKFDDVVYANATLTVPAGSSFDYEKAEGWKEFANIEEGAEVYNITIGWDEAYGTVLYLGEKWEEFNVMRRSVELYICPDEGYEIRSITVNGNEMLSLYDEQNKMFDLGEIDEDKDIVVYFDEKDGGIDEAGAQDVSVRGADGAIIVEGLGQDATINVYNTSGQLVYSGNDSVINTVSGVYVIEISGKVYKTVVR</sequence>
<dbReference type="EMBL" id="JADIMC010000001">
    <property type="protein sequence ID" value="MBO8475377.1"/>
    <property type="molecule type" value="Genomic_DNA"/>
</dbReference>
<dbReference type="Proteomes" id="UP000823598">
    <property type="component" value="Unassembled WGS sequence"/>
</dbReference>
<dbReference type="Gene3D" id="3.80.10.10">
    <property type="entry name" value="Ribonuclease Inhibitor"/>
    <property type="match status" value="1"/>
</dbReference>
<reference evidence="1" key="1">
    <citation type="submission" date="2020-10" db="EMBL/GenBank/DDBJ databases">
        <authorList>
            <person name="Gilroy R."/>
        </authorList>
    </citation>
    <scope>NUCLEOTIDE SEQUENCE</scope>
    <source>
        <strain evidence="1">6919</strain>
    </source>
</reference>